<dbReference type="CDD" id="cd02440">
    <property type="entry name" value="AdoMet_MTases"/>
    <property type="match status" value="1"/>
</dbReference>
<dbReference type="GO" id="GO:0016423">
    <property type="term" value="F:tRNA (guanine) methyltransferase activity"/>
    <property type="evidence" value="ECO:0007669"/>
    <property type="project" value="TreeGrafter"/>
</dbReference>
<dbReference type="EMBL" id="FNBG01000020">
    <property type="protein sequence ID" value="SDF90944.1"/>
    <property type="molecule type" value="Genomic_DNA"/>
</dbReference>
<accession>A0A1G7PXF0</accession>
<dbReference type="InterPro" id="IPR029063">
    <property type="entry name" value="SAM-dependent_MTases_sf"/>
</dbReference>
<feature type="domain" description="Ribosomal RNA large subunit methyltransferase K/L-like methyltransferase" evidence="1">
    <location>
        <begin position="156"/>
        <end position="255"/>
    </location>
</feature>
<dbReference type="RefSeq" id="WP_091232818.1">
    <property type="nucleotide sequence ID" value="NZ_FNBG01000020.1"/>
</dbReference>
<keyword evidence="2" id="KW-0489">Methyltransferase</keyword>
<name>A0A1G7PXF0_9BACL</name>
<reference evidence="2 3" key="1">
    <citation type="submission" date="2016-10" db="EMBL/GenBank/DDBJ databases">
        <authorList>
            <person name="de Groot N.N."/>
        </authorList>
    </citation>
    <scope>NUCLEOTIDE SEQUENCE [LARGE SCALE GENOMIC DNA]</scope>
    <source>
        <strain evidence="2 3">DSM 28129</strain>
    </source>
</reference>
<evidence type="ECO:0000259" key="1">
    <source>
        <dbReference type="Pfam" id="PF01170"/>
    </source>
</evidence>
<dbReference type="PANTHER" id="PTHR14911">
    <property type="entry name" value="THUMP DOMAIN-CONTAINING"/>
    <property type="match status" value="1"/>
</dbReference>
<dbReference type="OrthoDB" id="9791556at2"/>
<organism evidence="2 3">
    <name type="scientific">Fontibacillus panacisegetis</name>
    <dbReference type="NCBI Taxonomy" id="670482"/>
    <lineage>
        <taxon>Bacteria</taxon>
        <taxon>Bacillati</taxon>
        <taxon>Bacillota</taxon>
        <taxon>Bacilli</taxon>
        <taxon>Bacillales</taxon>
        <taxon>Paenibacillaceae</taxon>
        <taxon>Fontibacillus</taxon>
    </lineage>
</organism>
<dbReference type="GO" id="GO:0030488">
    <property type="term" value="P:tRNA methylation"/>
    <property type="evidence" value="ECO:0007669"/>
    <property type="project" value="TreeGrafter"/>
</dbReference>
<proteinExistence type="predicted"/>
<dbReference type="Gene3D" id="3.40.50.150">
    <property type="entry name" value="Vaccinia Virus protein VP39"/>
    <property type="match status" value="1"/>
</dbReference>
<dbReference type="PANTHER" id="PTHR14911:SF13">
    <property type="entry name" value="TRNA (GUANINE(6)-N2)-METHYLTRANSFERASE THUMP3"/>
    <property type="match status" value="1"/>
</dbReference>
<protein>
    <submittedName>
        <fullName evidence="2">Putative RNA methylase family UPF0020</fullName>
    </submittedName>
</protein>
<dbReference type="SUPFAM" id="SSF53335">
    <property type="entry name" value="S-adenosyl-L-methionine-dependent methyltransferases"/>
    <property type="match status" value="1"/>
</dbReference>
<dbReference type="InterPro" id="IPR000241">
    <property type="entry name" value="RlmKL-like_Mtase"/>
</dbReference>
<keyword evidence="2" id="KW-0808">Transferase</keyword>
<gene>
    <name evidence="2" type="ORF">SAMN04488542_12029</name>
</gene>
<sequence>MLTEKLPEQGRYIYTFACHETERDLCEMELRALFNAEPDASYYIESPKQIDPSRSPFISMRMDVIFAGSTLEEILELVPSIEIEGDSFKVLYIKGGAKHSYDEQRKLERQVGGCIRGTADMRKPDVMFGLLPVDAGWIFGVCHHAESVWLQHKDKPQNYSTGLSTVVARALVNIAVPDPYDVKVIDPCCGMGNVLIEALSMGINIVGRDINPLAIRGARINLRHFGYSDSDLVMIGDMNEIDQLYDAAILDMPYNLCSILSEEETITMLTSVSRFSRLAVIVSSELLEEYIISAGFRIKDQCIVKKGSFVRNVWLCESRM</sequence>
<dbReference type="Proteomes" id="UP000198972">
    <property type="component" value="Unassembled WGS sequence"/>
</dbReference>
<keyword evidence="3" id="KW-1185">Reference proteome</keyword>
<dbReference type="Pfam" id="PF01170">
    <property type="entry name" value="UPF0020"/>
    <property type="match status" value="1"/>
</dbReference>
<dbReference type="AlphaFoldDB" id="A0A1G7PXF0"/>
<evidence type="ECO:0000313" key="2">
    <source>
        <dbReference type="EMBL" id="SDF90944.1"/>
    </source>
</evidence>
<evidence type="ECO:0000313" key="3">
    <source>
        <dbReference type="Proteomes" id="UP000198972"/>
    </source>
</evidence>